<feature type="transmembrane region" description="Helical" evidence="2">
    <location>
        <begin position="336"/>
        <end position="355"/>
    </location>
</feature>
<feature type="transmembrane region" description="Helical" evidence="2">
    <location>
        <begin position="362"/>
        <end position="381"/>
    </location>
</feature>
<feature type="transmembrane region" description="Helical" evidence="2">
    <location>
        <begin position="393"/>
        <end position="419"/>
    </location>
</feature>
<accession>A0A1X0ILP2</accession>
<protein>
    <recommendedName>
        <fullName evidence="3">Threonine/serine exporter-like N-terminal domain-containing protein</fullName>
    </recommendedName>
</protein>
<evidence type="ECO:0000256" key="1">
    <source>
        <dbReference type="ARBA" id="ARBA00034125"/>
    </source>
</evidence>
<feature type="transmembrane region" description="Helical" evidence="2">
    <location>
        <begin position="253"/>
        <end position="274"/>
    </location>
</feature>
<evidence type="ECO:0000256" key="2">
    <source>
        <dbReference type="SAM" id="Phobius"/>
    </source>
</evidence>
<feature type="transmembrane region" description="Helical" evidence="2">
    <location>
        <begin position="216"/>
        <end position="241"/>
    </location>
</feature>
<keyword evidence="2" id="KW-0472">Membrane</keyword>
<evidence type="ECO:0000259" key="3">
    <source>
        <dbReference type="Pfam" id="PF06738"/>
    </source>
</evidence>
<comment type="caution">
    <text evidence="4">The sequence shown here is derived from an EMBL/GenBank/DDBJ whole genome shotgun (WGS) entry which is preliminary data.</text>
</comment>
<name>A0A1X0ILP2_MYCRH</name>
<evidence type="ECO:0000313" key="5">
    <source>
        <dbReference type="Proteomes" id="UP000192534"/>
    </source>
</evidence>
<feature type="transmembrane region" description="Helical" evidence="2">
    <location>
        <begin position="139"/>
        <end position="159"/>
    </location>
</feature>
<proteinExistence type="inferred from homology"/>
<dbReference type="OrthoDB" id="235893at2"/>
<reference evidence="4 5" key="1">
    <citation type="submission" date="2016-12" db="EMBL/GenBank/DDBJ databases">
        <title>The new phylogeny of genus Mycobacterium.</title>
        <authorList>
            <person name="Tortoli E."/>
            <person name="Trovato A."/>
            <person name="Cirillo D.M."/>
        </authorList>
    </citation>
    <scope>NUCLEOTIDE SEQUENCE [LARGE SCALE GENOMIC DNA]</scope>
    <source>
        <strain evidence="4 5">DSM 44223</strain>
    </source>
</reference>
<sequence>MDDRRRARRTRIFDAIRKIPPEPLGPPDSHDQVEVAAMLREIGIALLEVEQPTQLVYARLLEIAAQYTTAPVRIVVLPTVLMIQVGTVAYEVDTSTTYSVQLNMAGRIDDIASLASVGAITPADAVESTKRARALRPRFGPIATTLGYAVTTVGFGMVINPTWASLPGYVFLGLVVGAIALLGRPFPSLSPVLPTLAAMIVTMLATWFVADTANDGLLRVIAPALVAMLPGMSLTIGAMELASNQLIGGTSRLVYGIAQLALLVFGVALGVHVAGEVLPQTPSTQMGPWALYVAIIVVGFGLYVYLSAPKGSLMWLMAAIAVALVGQAIAGKFVAAAYSGFIGAFLTVPFAMLASRIKTSPPAIVMMLAAFWALVPGALSFESVSQAATGGNIGVASLGVTGAAILSIALGTVIGWSVFRTIDARLPWPKGLAQPTVR</sequence>
<feature type="transmembrane region" description="Helical" evidence="2">
    <location>
        <begin position="286"/>
        <end position="306"/>
    </location>
</feature>
<dbReference type="GO" id="GO:0022857">
    <property type="term" value="F:transmembrane transporter activity"/>
    <property type="evidence" value="ECO:0007669"/>
    <property type="project" value="InterPro"/>
</dbReference>
<feature type="domain" description="Threonine/serine exporter-like N-terminal" evidence="3">
    <location>
        <begin position="41"/>
        <end position="272"/>
    </location>
</feature>
<dbReference type="EMBL" id="MVIH01000016">
    <property type="protein sequence ID" value="ORB49045.1"/>
    <property type="molecule type" value="Genomic_DNA"/>
</dbReference>
<dbReference type="PANTHER" id="PTHR31082">
    <property type="entry name" value="PHEROMONE-REGULATED MEMBRANE PROTEIN 10"/>
    <property type="match status" value="1"/>
</dbReference>
<keyword evidence="5" id="KW-1185">Reference proteome</keyword>
<feature type="transmembrane region" description="Helical" evidence="2">
    <location>
        <begin position="189"/>
        <end position="210"/>
    </location>
</feature>
<organism evidence="4 5">
    <name type="scientific">Mycolicibacterium rhodesiae</name>
    <name type="common">Mycobacterium rhodesiae</name>
    <dbReference type="NCBI Taxonomy" id="36814"/>
    <lineage>
        <taxon>Bacteria</taxon>
        <taxon>Bacillati</taxon>
        <taxon>Actinomycetota</taxon>
        <taxon>Actinomycetes</taxon>
        <taxon>Mycobacteriales</taxon>
        <taxon>Mycobacteriaceae</taxon>
        <taxon>Mycolicibacterium</taxon>
    </lineage>
</organism>
<dbReference type="Proteomes" id="UP000192534">
    <property type="component" value="Unassembled WGS sequence"/>
</dbReference>
<comment type="similarity">
    <text evidence="1">Belongs to the ThrE exporter (TC 2.A.79) family.</text>
</comment>
<dbReference type="InterPro" id="IPR010619">
    <property type="entry name" value="ThrE-like_N"/>
</dbReference>
<dbReference type="PANTHER" id="PTHR31082:SF4">
    <property type="entry name" value="PHEROMONE-REGULATED MEMBRANE PROTEIN 10"/>
    <property type="match status" value="1"/>
</dbReference>
<dbReference type="InterPro" id="IPR051361">
    <property type="entry name" value="ThrE/Ser_Exporter"/>
</dbReference>
<dbReference type="Pfam" id="PF06738">
    <property type="entry name" value="ThrE"/>
    <property type="match status" value="1"/>
</dbReference>
<evidence type="ECO:0000313" key="4">
    <source>
        <dbReference type="EMBL" id="ORB49045.1"/>
    </source>
</evidence>
<keyword evidence="2" id="KW-0812">Transmembrane</keyword>
<feature type="transmembrane region" description="Helical" evidence="2">
    <location>
        <begin position="165"/>
        <end position="182"/>
    </location>
</feature>
<dbReference type="AlphaFoldDB" id="A0A1X0ILP2"/>
<gene>
    <name evidence="4" type="ORF">BST42_23915</name>
</gene>
<feature type="transmembrane region" description="Helical" evidence="2">
    <location>
        <begin position="313"/>
        <end position="330"/>
    </location>
</feature>
<keyword evidence="2" id="KW-1133">Transmembrane helix</keyword>